<feature type="glycosylation site" description="N-linked (GlcNAc...) asparagine" evidence="18">
    <location>
        <position position="279"/>
    </location>
</feature>
<protein>
    <recommendedName>
        <fullName evidence="5 19">Galactosylgalactosylxylosylprotein 3-beta-glucuronosyltransferase</fullName>
        <ecNumber evidence="5 19">2.4.1.135</ecNumber>
    </recommendedName>
</protein>
<evidence type="ECO:0000256" key="4">
    <source>
        <dbReference type="ARBA" id="ARBA00007706"/>
    </source>
</evidence>
<dbReference type="InterPro" id="IPR029044">
    <property type="entry name" value="Nucleotide-diphossugar_trans"/>
</dbReference>
<dbReference type="FunFam" id="3.90.550.10:FF:000044">
    <property type="entry name" value="Galactosylgalactosylxylosylprotein 3-beta-glucuronosyltransferase"/>
    <property type="match status" value="1"/>
</dbReference>
<feature type="active site" description="Proton donor/acceptor" evidence="16">
    <location>
        <position position="259"/>
    </location>
</feature>
<evidence type="ECO:0000256" key="10">
    <source>
        <dbReference type="ARBA" id="ARBA00022989"/>
    </source>
</evidence>
<dbReference type="AlphaFoldDB" id="A0A8S1D7G1"/>
<comment type="catalytic activity">
    <reaction evidence="15 19">
        <text>3-O-(beta-D-galactosyl-(1-&gt;3)-beta-D-galactosyl-(1-&gt;4)-beta-D-xylosyl)-L-seryl-[protein] + UDP-alpha-D-glucuronate = 3-O-(beta-D-GlcA-(1-&gt;3)-beta-D-Gal-(1-&gt;3)-beta-D-Gal-(1-&gt;4)-beta-D-Xyl)-L-seryl-[protein] + UDP + H(+)</text>
        <dbReference type="Rhea" id="RHEA:24168"/>
        <dbReference type="Rhea" id="RHEA-COMP:12571"/>
        <dbReference type="Rhea" id="RHEA-COMP:12573"/>
        <dbReference type="ChEBI" id="CHEBI:15378"/>
        <dbReference type="ChEBI" id="CHEBI:58052"/>
        <dbReference type="ChEBI" id="CHEBI:58223"/>
        <dbReference type="ChEBI" id="CHEBI:132090"/>
        <dbReference type="ChEBI" id="CHEBI:132093"/>
        <dbReference type="EC" id="2.4.1.135"/>
    </reaction>
</comment>
<dbReference type="PANTHER" id="PTHR10896">
    <property type="entry name" value="GALACTOSYLGALACTOSYLXYLOSYLPROTEIN 3-BETA-GLUCURONOSYLTRANSFERASE BETA-1,3-GLUCURONYLTRANSFERASE"/>
    <property type="match status" value="1"/>
</dbReference>
<evidence type="ECO:0000256" key="2">
    <source>
        <dbReference type="ARBA" id="ARBA00004323"/>
    </source>
</evidence>
<dbReference type="Proteomes" id="UP000494165">
    <property type="component" value="Unassembled WGS sequence"/>
</dbReference>
<dbReference type="EMBL" id="CADEPI010000158">
    <property type="protein sequence ID" value="CAB3378136.1"/>
    <property type="molecule type" value="Genomic_DNA"/>
</dbReference>
<evidence type="ECO:0000256" key="5">
    <source>
        <dbReference type="ARBA" id="ARBA00012641"/>
    </source>
</evidence>
<keyword evidence="10" id="KW-1133">Transmembrane helix</keyword>
<keyword evidence="9 19" id="KW-0735">Signal-anchor</keyword>
<reference evidence="20 21" key="1">
    <citation type="submission" date="2020-04" db="EMBL/GenBank/DDBJ databases">
        <authorList>
            <person name="Alioto T."/>
            <person name="Alioto T."/>
            <person name="Gomez Garrido J."/>
        </authorList>
    </citation>
    <scope>NUCLEOTIDE SEQUENCE [LARGE SCALE GENOMIC DNA]</scope>
</reference>
<evidence type="ECO:0000256" key="8">
    <source>
        <dbReference type="ARBA" id="ARBA00022723"/>
    </source>
</evidence>
<evidence type="ECO:0000256" key="17">
    <source>
        <dbReference type="PIRSR" id="PIRSR605027-3"/>
    </source>
</evidence>
<evidence type="ECO:0000256" key="7">
    <source>
        <dbReference type="ARBA" id="ARBA00022692"/>
    </source>
</evidence>
<evidence type="ECO:0000256" key="12">
    <source>
        <dbReference type="ARBA" id="ARBA00023136"/>
    </source>
</evidence>
<accession>A0A8S1D7G1</accession>
<keyword evidence="11 19" id="KW-0333">Golgi apparatus</keyword>
<evidence type="ECO:0000256" key="11">
    <source>
        <dbReference type="ARBA" id="ARBA00023034"/>
    </source>
</evidence>
<comment type="subcellular location">
    <subcellularLocation>
        <location evidence="2 19">Golgi apparatus membrane</location>
        <topology evidence="2 19">Single-pass type II membrane protein</topology>
    </subcellularLocation>
</comment>
<dbReference type="GO" id="GO:0000139">
    <property type="term" value="C:Golgi membrane"/>
    <property type="evidence" value="ECO:0007669"/>
    <property type="project" value="UniProtKB-SubCell"/>
</dbReference>
<dbReference type="GO" id="GO:0015018">
    <property type="term" value="F:galactosylgalactosylxylosylprotein 3-beta-glucuronosyltransferase activity"/>
    <property type="evidence" value="ECO:0007669"/>
    <property type="project" value="UniProtKB-UniRule"/>
</dbReference>
<evidence type="ECO:0000256" key="18">
    <source>
        <dbReference type="PIRSR" id="PIRSR605027-6"/>
    </source>
</evidence>
<keyword evidence="14 17" id="KW-0464">Manganese</keyword>
<evidence type="ECO:0000256" key="14">
    <source>
        <dbReference type="ARBA" id="ARBA00023211"/>
    </source>
</evidence>
<dbReference type="PANTHER" id="PTHR10896:SF51">
    <property type="entry name" value="GALACTOSYLGALACTOSYLXYLOSYLPROTEIN 3-BETA-GLUCURONOSYLTRANSFERASE S"/>
    <property type="match status" value="1"/>
</dbReference>
<organism evidence="20 21">
    <name type="scientific">Cloeon dipterum</name>
    <dbReference type="NCBI Taxonomy" id="197152"/>
    <lineage>
        <taxon>Eukaryota</taxon>
        <taxon>Metazoa</taxon>
        <taxon>Ecdysozoa</taxon>
        <taxon>Arthropoda</taxon>
        <taxon>Hexapoda</taxon>
        <taxon>Insecta</taxon>
        <taxon>Pterygota</taxon>
        <taxon>Palaeoptera</taxon>
        <taxon>Ephemeroptera</taxon>
        <taxon>Pisciforma</taxon>
        <taxon>Baetidae</taxon>
        <taxon>Cloeon</taxon>
    </lineage>
</organism>
<evidence type="ECO:0000313" key="21">
    <source>
        <dbReference type="Proteomes" id="UP000494165"/>
    </source>
</evidence>
<dbReference type="EC" id="2.4.1.135" evidence="5 19"/>
<dbReference type="InterPro" id="IPR005027">
    <property type="entry name" value="Glyco_trans_43"/>
</dbReference>
<dbReference type="GO" id="GO:0046872">
    <property type="term" value="F:metal ion binding"/>
    <property type="evidence" value="ECO:0007669"/>
    <property type="project" value="UniProtKB-KW"/>
</dbReference>
<evidence type="ECO:0000313" key="20">
    <source>
        <dbReference type="EMBL" id="CAB3378136.1"/>
    </source>
</evidence>
<dbReference type="SUPFAM" id="SSF53448">
    <property type="entry name" value="Nucleotide-diphospho-sugar transferases"/>
    <property type="match status" value="1"/>
</dbReference>
<feature type="binding site" evidence="17">
    <location>
        <position position="176"/>
    </location>
    <ligand>
        <name>Mn(2+)</name>
        <dbReference type="ChEBI" id="CHEBI:29035"/>
    </ligand>
</feature>
<keyword evidence="13 18" id="KW-0325">Glycoprotein</keyword>
<comment type="caution">
    <text evidence="20">The sequence shown here is derived from an EMBL/GenBank/DDBJ whole genome shotgun (WGS) entry which is preliminary data.</text>
</comment>
<evidence type="ECO:0000256" key="3">
    <source>
        <dbReference type="ARBA" id="ARBA00004922"/>
    </source>
</evidence>
<evidence type="ECO:0000256" key="19">
    <source>
        <dbReference type="RuleBase" id="RU363127"/>
    </source>
</evidence>
<comment type="cofactor">
    <cofactor evidence="1 17 19">
        <name>Mn(2+)</name>
        <dbReference type="ChEBI" id="CHEBI:29035"/>
    </cofactor>
</comment>
<sequence length="352" mass="39289">MRRLQNVCLTVAVTALVVSYAAWSSLTATTTLGTSSSASRLPLGDLREHSTVCHASLQDQRTFLPSNNDSSLPTIFFITPTYPRREQFAELTRLGQTLMHVPSLHWIVADDNPECNPFLTEIFQKFGLPFTHISSPMPSNYRKRYFVPRGVSNRRAALKWIKANAASGVFYFGDDDNTFDLTLFSEIRDTKIVSMFPVGLIGEFGVSAPIIEGGKVVGFFDSWPADRKFPVDMAGFAVSVEYLLQHPNATMPYKAGHEEDQFLKSLDLKMSDIEPKANNCTKVLVWHTQTVKKPKHNLKVPESIFSNLRTLLEKLVSLGVVQMGAEVSGKEVYMVVDGHKNEVTKRQVLGLS</sequence>
<gene>
    <name evidence="20" type="ORF">CLODIP_2_CD03074</name>
</gene>
<name>A0A8S1D7G1_9INSE</name>
<keyword evidence="12" id="KW-0472">Membrane</keyword>
<evidence type="ECO:0000256" key="16">
    <source>
        <dbReference type="PIRSR" id="PIRSR605027-1"/>
    </source>
</evidence>
<keyword evidence="21" id="KW-1185">Reference proteome</keyword>
<keyword evidence="7" id="KW-0812">Transmembrane</keyword>
<evidence type="ECO:0000256" key="1">
    <source>
        <dbReference type="ARBA" id="ARBA00001936"/>
    </source>
</evidence>
<keyword evidence="6 19" id="KW-0808">Transferase</keyword>
<dbReference type="GO" id="GO:0005975">
    <property type="term" value="P:carbohydrate metabolic process"/>
    <property type="evidence" value="ECO:0007669"/>
    <property type="project" value="TreeGrafter"/>
</dbReference>
<proteinExistence type="inferred from homology"/>
<comment type="pathway">
    <text evidence="3 19">Protein modification; protein glycosylation.</text>
</comment>
<evidence type="ECO:0000256" key="9">
    <source>
        <dbReference type="ARBA" id="ARBA00022968"/>
    </source>
</evidence>
<evidence type="ECO:0000256" key="13">
    <source>
        <dbReference type="ARBA" id="ARBA00023180"/>
    </source>
</evidence>
<evidence type="ECO:0000256" key="6">
    <source>
        <dbReference type="ARBA" id="ARBA00022679"/>
    </source>
</evidence>
<dbReference type="GO" id="GO:0050650">
    <property type="term" value="P:chondroitin sulfate proteoglycan biosynthetic process"/>
    <property type="evidence" value="ECO:0007669"/>
    <property type="project" value="TreeGrafter"/>
</dbReference>
<dbReference type="CDD" id="cd00218">
    <property type="entry name" value="GlcAT-I"/>
    <property type="match status" value="1"/>
</dbReference>
<evidence type="ECO:0000256" key="15">
    <source>
        <dbReference type="ARBA" id="ARBA00047979"/>
    </source>
</evidence>
<dbReference type="OrthoDB" id="675023at2759"/>
<dbReference type="Gene3D" id="3.90.550.10">
    <property type="entry name" value="Spore Coat Polysaccharide Biosynthesis Protein SpsA, Chain A"/>
    <property type="match status" value="1"/>
</dbReference>
<comment type="similarity">
    <text evidence="4 19">Belongs to the glycosyltransferase 43 family.</text>
</comment>
<dbReference type="Pfam" id="PF03360">
    <property type="entry name" value="Glyco_transf_43"/>
    <property type="match status" value="1"/>
</dbReference>
<keyword evidence="8 17" id="KW-0479">Metal-binding</keyword>